<dbReference type="GO" id="GO:0000981">
    <property type="term" value="F:DNA-binding transcription factor activity, RNA polymerase II-specific"/>
    <property type="evidence" value="ECO:0007669"/>
    <property type="project" value="InterPro"/>
</dbReference>
<evidence type="ECO:0000256" key="5">
    <source>
        <dbReference type="ARBA" id="ARBA00023242"/>
    </source>
</evidence>
<evidence type="ECO:0000313" key="12">
    <source>
        <dbReference type="WBParaSite" id="Pan_g9222.t1"/>
    </source>
</evidence>
<dbReference type="PROSITE" id="PS00027">
    <property type="entry name" value="HOMEOBOX_1"/>
    <property type="match status" value="1"/>
</dbReference>
<sequence>MQAFDIESLIRGEASRLLSSMSKSGIKDESGLGSGRDTEEVNESQCSSSADSNAFGDPPFVTGANNNLGHSSSADYAVLKLGYPEELKSQPIQHDHIGKMRSQHCHSRSPPLDNQARRYRTAFSREQLNVLESEFARENYVSKIRRSELAAELNLPEGTIKVWFQNRRMKDKRQRPTLVPMSLEQMTAYMMSYEAWRQAPFRFYPQNNICPPFLNNPAMAAAANLLPMQQVLYSSPPASTPSKSPESDKQCEKPSVK</sequence>
<dbReference type="WBParaSite" id="Pan_g9222.t1">
    <property type="protein sequence ID" value="Pan_g9222.t1"/>
    <property type="gene ID" value="Pan_g9222"/>
</dbReference>
<feature type="compositionally biased region" description="Low complexity" evidence="9">
    <location>
        <begin position="233"/>
        <end position="244"/>
    </location>
</feature>
<organism evidence="11 12">
    <name type="scientific">Panagrellus redivivus</name>
    <name type="common">Microworm</name>
    <dbReference type="NCBI Taxonomy" id="6233"/>
    <lineage>
        <taxon>Eukaryota</taxon>
        <taxon>Metazoa</taxon>
        <taxon>Ecdysozoa</taxon>
        <taxon>Nematoda</taxon>
        <taxon>Chromadorea</taxon>
        <taxon>Rhabditida</taxon>
        <taxon>Tylenchina</taxon>
        <taxon>Panagrolaimomorpha</taxon>
        <taxon>Panagrolaimoidea</taxon>
        <taxon>Panagrolaimidae</taxon>
        <taxon>Panagrellus</taxon>
    </lineage>
</organism>
<comment type="subcellular location">
    <subcellularLocation>
        <location evidence="1 7 8">Nucleus</location>
    </subcellularLocation>
</comment>
<reference evidence="11" key="1">
    <citation type="journal article" date="2013" name="Genetics">
        <title>The draft genome and transcriptome of Panagrellus redivivus are shaped by the harsh demands of a free-living lifestyle.</title>
        <authorList>
            <person name="Srinivasan J."/>
            <person name="Dillman A.R."/>
            <person name="Macchietto M.G."/>
            <person name="Heikkinen L."/>
            <person name="Lakso M."/>
            <person name="Fracchia K.M."/>
            <person name="Antoshechkin I."/>
            <person name="Mortazavi A."/>
            <person name="Wong G."/>
            <person name="Sternberg P.W."/>
        </authorList>
    </citation>
    <scope>NUCLEOTIDE SEQUENCE [LARGE SCALE GENOMIC DNA]</scope>
    <source>
        <strain evidence="11">MT8872</strain>
    </source>
</reference>
<evidence type="ECO:0000256" key="8">
    <source>
        <dbReference type="RuleBase" id="RU000682"/>
    </source>
</evidence>
<feature type="DNA-binding region" description="Homeobox" evidence="7">
    <location>
        <begin position="116"/>
        <end position="175"/>
    </location>
</feature>
<accession>A0A7E4WDB5</accession>
<dbReference type="SUPFAM" id="SSF46689">
    <property type="entry name" value="Homeodomain-like"/>
    <property type="match status" value="1"/>
</dbReference>
<feature type="domain" description="Homeobox" evidence="10">
    <location>
        <begin position="114"/>
        <end position="174"/>
    </location>
</feature>
<feature type="compositionally biased region" description="Basic and acidic residues" evidence="9">
    <location>
        <begin position="245"/>
        <end position="257"/>
    </location>
</feature>
<dbReference type="Gene3D" id="1.10.10.60">
    <property type="entry name" value="Homeodomain-like"/>
    <property type="match status" value="1"/>
</dbReference>
<evidence type="ECO:0000256" key="2">
    <source>
        <dbReference type="ARBA" id="ARBA00022473"/>
    </source>
</evidence>
<dbReference type="AlphaFoldDB" id="A0A7E4WDB5"/>
<evidence type="ECO:0000256" key="4">
    <source>
        <dbReference type="ARBA" id="ARBA00023155"/>
    </source>
</evidence>
<dbReference type="InterPro" id="IPR020479">
    <property type="entry name" value="HD_metazoa"/>
</dbReference>
<dbReference type="InterPro" id="IPR052002">
    <property type="entry name" value="Even-skipped_HD"/>
</dbReference>
<evidence type="ECO:0000259" key="10">
    <source>
        <dbReference type="PROSITE" id="PS50071"/>
    </source>
</evidence>
<comment type="similarity">
    <text evidence="6">Belongs to the even-skipped homeobox family.</text>
</comment>
<keyword evidence="5 7" id="KW-0539">Nucleus</keyword>
<keyword evidence="3 7" id="KW-0238">DNA-binding</keyword>
<proteinExistence type="inferred from homology"/>
<name>A0A7E4WDB5_PANRE</name>
<protein>
    <submittedName>
        <fullName evidence="12">Homeobox domain-containing protein</fullName>
    </submittedName>
</protein>
<dbReference type="GO" id="GO:0000978">
    <property type="term" value="F:RNA polymerase II cis-regulatory region sequence-specific DNA binding"/>
    <property type="evidence" value="ECO:0007669"/>
    <property type="project" value="TreeGrafter"/>
</dbReference>
<dbReference type="PROSITE" id="PS50071">
    <property type="entry name" value="HOMEOBOX_2"/>
    <property type="match status" value="1"/>
</dbReference>
<dbReference type="CDD" id="cd00086">
    <property type="entry name" value="homeodomain"/>
    <property type="match status" value="1"/>
</dbReference>
<evidence type="ECO:0000256" key="9">
    <source>
        <dbReference type="SAM" id="MobiDB-lite"/>
    </source>
</evidence>
<evidence type="ECO:0000313" key="11">
    <source>
        <dbReference type="Proteomes" id="UP000492821"/>
    </source>
</evidence>
<evidence type="ECO:0000256" key="6">
    <source>
        <dbReference type="ARBA" id="ARBA00038449"/>
    </source>
</evidence>
<dbReference type="SMART" id="SM00389">
    <property type="entry name" value="HOX"/>
    <property type="match status" value="1"/>
</dbReference>
<keyword evidence="11" id="KW-1185">Reference proteome</keyword>
<reference evidence="12" key="2">
    <citation type="submission" date="2020-10" db="UniProtKB">
        <authorList>
            <consortium name="WormBaseParasite"/>
        </authorList>
    </citation>
    <scope>IDENTIFICATION</scope>
</reference>
<feature type="region of interest" description="Disordered" evidence="9">
    <location>
        <begin position="20"/>
        <end position="58"/>
    </location>
</feature>
<dbReference type="Proteomes" id="UP000492821">
    <property type="component" value="Unassembled WGS sequence"/>
</dbReference>
<dbReference type="InterPro" id="IPR017970">
    <property type="entry name" value="Homeobox_CS"/>
</dbReference>
<dbReference type="PANTHER" id="PTHR46294">
    <property type="entry name" value="SEGMENTATION PROTEIN EVEN-SKIPPED"/>
    <property type="match status" value="1"/>
</dbReference>
<keyword evidence="2" id="KW-0217">Developmental protein</keyword>
<feature type="compositionally biased region" description="Polar residues" evidence="9">
    <location>
        <begin position="43"/>
        <end position="52"/>
    </location>
</feature>
<feature type="region of interest" description="Disordered" evidence="9">
    <location>
        <begin position="233"/>
        <end position="257"/>
    </location>
</feature>
<dbReference type="GO" id="GO:0005634">
    <property type="term" value="C:nucleus"/>
    <property type="evidence" value="ECO:0007669"/>
    <property type="project" value="UniProtKB-SubCell"/>
</dbReference>
<evidence type="ECO:0000256" key="7">
    <source>
        <dbReference type="PROSITE-ProRule" id="PRU00108"/>
    </source>
</evidence>
<dbReference type="Pfam" id="PF00046">
    <property type="entry name" value="Homeodomain"/>
    <property type="match status" value="1"/>
</dbReference>
<dbReference type="InterPro" id="IPR009057">
    <property type="entry name" value="Homeodomain-like_sf"/>
</dbReference>
<keyword evidence="4 7" id="KW-0371">Homeobox</keyword>
<evidence type="ECO:0000256" key="3">
    <source>
        <dbReference type="ARBA" id="ARBA00023125"/>
    </source>
</evidence>
<dbReference type="PRINTS" id="PR00024">
    <property type="entry name" value="HOMEOBOX"/>
</dbReference>
<dbReference type="PANTHER" id="PTHR46294:SF4">
    <property type="entry name" value="SEGMENTATION PROTEIN EVEN-SKIPPED"/>
    <property type="match status" value="1"/>
</dbReference>
<dbReference type="InterPro" id="IPR001356">
    <property type="entry name" value="HD"/>
</dbReference>
<evidence type="ECO:0000256" key="1">
    <source>
        <dbReference type="ARBA" id="ARBA00004123"/>
    </source>
</evidence>